<sequence>MKTYSTPHFEKLKALLDNSKLPVNDKPRVTEAMDIYETWINNLRQAIISQVTSEQMFNTLLNLLIDYKNYIDIKLIFDSPNDFLYRQKGQLKLDNTIIEEFLPYLINPIIIPEIEKLDAEVGPIKAFSSVYFESSLTIPALGGGLSIRSKNQDFAITRKLYLKASHFPDFTQEKSIITNLAYIAVECKTNLDKTMFQEGCATAHDVKTAVPGAKYFLVCEWLDMSPISTAPTDIDEVILLRKAKRINSNIRTHFATYQGRLDYRDYYIQYLENNPFRIEVFQHLINNIRNLLNNEGLDESNVLEVGYF</sequence>
<accession>A0A2S6CUS5</accession>
<dbReference type="AlphaFoldDB" id="A0A2S6CUS5"/>
<dbReference type="GO" id="GO:0004519">
    <property type="term" value="F:endonuclease activity"/>
    <property type="evidence" value="ECO:0007669"/>
    <property type="project" value="UniProtKB-KW"/>
</dbReference>
<evidence type="ECO:0000313" key="1">
    <source>
        <dbReference type="EMBL" id="PPJ63489.1"/>
    </source>
</evidence>
<dbReference type="EMBL" id="PGEM01000066">
    <property type="protein sequence ID" value="PPJ63489.1"/>
    <property type="molecule type" value="Genomic_DNA"/>
</dbReference>
<keyword evidence="2" id="KW-1185">Reference proteome</keyword>
<keyword evidence="1" id="KW-0255">Endonuclease</keyword>
<evidence type="ECO:0000313" key="2">
    <source>
        <dbReference type="Proteomes" id="UP000239589"/>
    </source>
</evidence>
<dbReference type="RefSeq" id="WP_104387667.1">
    <property type="nucleotide sequence ID" value="NZ_PGEM01000066.1"/>
</dbReference>
<dbReference type="Proteomes" id="UP000239589">
    <property type="component" value="Unassembled WGS sequence"/>
</dbReference>
<comment type="caution">
    <text evidence="1">The sequence shown here is derived from an EMBL/GenBank/DDBJ whole genome shotgun (WGS) entry which is preliminary data.</text>
</comment>
<protein>
    <submittedName>
        <fullName evidence="1">Bpu10I family restriction endonuclease</fullName>
    </submittedName>
</protein>
<keyword evidence="1" id="KW-0540">Nuclease</keyword>
<reference evidence="1 2" key="1">
    <citation type="submission" date="2018-02" db="EMBL/GenBank/DDBJ databases">
        <title>Discovery of a pederin family compound in a non-symbiotic bloom-forming cyanobacterium.</title>
        <authorList>
            <person name="Kust A."/>
            <person name="Mares J."/>
            <person name="Jokela J."/>
            <person name="Urajova P."/>
            <person name="Hajek J."/>
            <person name="Saurav K."/>
            <person name="Voracova K."/>
            <person name="Fewer D.P."/>
            <person name="Haapaniemi E."/>
            <person name="Permi P."/>
            <person name="Rehakova K."/>
            <person name="Sivonen K."/>
            <person name="Hrouzek P."/>
        </authorList>
    </citation>
    <scope>NUCLEOTIDE SEQUENCE [LARGE SCALE GENOMIC DNA]</scope>
    <source>
        <strain evidence="1 2">CHARLIE-1</strain>
    </source>
</reference>
<dbReference type="InterPro" id="IPR018577">
    <property type="entry name" value="Restrct_endonuc_II_Bpu10I"/>
</dbReference>
<proteinExistence type="predicted"/>
<name>A0A2S6CUS5_9CYAN</name>
<dbReference type="Pfam" id="PF09549">
    <property type="entry name" value="RE_Bpu10I"/>
    <property type="match status" value="1"/>
</dbReference>
<dbReference type="OrthoDB" id="9806531at2"/>
<organism evidence="1 2">
    <name type="scientific">Cuspidothrix issatschenkoi CHARLIE-1</name>
    <dbReference type="NCBI Taxonomy" id="2052836"/>
    <lineage>
        <taxon>Bacteria</taxon>
        <taxon>Bacillati</taxon>
        <taxon>Cyanobacteriota</taxon>
        <taxon>Cyanophyceae</taxon>
        <taxon>Nostocales</taxon>
        <taxon>Aphanizomenonaceae</taxon>
        <taxon>Cuspidothrix</taxon>
    </lineage>
</organism>
<gene>
    <name evidence="1" type="ORF">CUN59_09740</name>
</gene>
<keyword evidence="1" id="KW-0378">Hydrolase</keyword>